<dbReference type="NCBIfam" id="TIGR01473">
    <property type="entry name" value="cyoE_ctaB"/>
    <property type="match status" value="1"/>
</dbReference>
<feature type="transmembrane region" description="Helical" evidence="11">
    <location>
        <begin position="221"/>
        <end position="240"/>
    </location>
</feature>
<evidence type="ECO:0000256" key="6">
    <source>
        <dbReference type="ARBA" id="ARBA00022989"/>
    </source>
</evidence>
<protein>
    <recommendedName>
        <fullName evidence="9">Protoheme IX farnesyltransferase</fullName>
    </recommendedName>
    <alternativeName>
        <fullName evidence="10">Heme B farnesyltransferase</fullName>
    </alternativeName>
</protein>
<feature type="transmembrane region" description="Helical" evidence="11">
    <location>
        <begin position="125"/>
        <end position="145"/>
    </location>
</feature>
<dbReference type="GO" id="GO:0006783">
    <property type="term" value="P:heme biosynthetic process"/>
    <property type="evidence" value="ECO:0007669"/>
    <property type="project" value="UniProtKB-KW"/>
</dbReference>
<feature type="transmembrane region" description="Helical" evidence="11">
    <location>
        <begin position="246"/>
        <end position="264"/>
    </location>
</feature>
<evidence type="ECO:0000256" key="5">
    <source>
        <dbReference type="ARBA" id="ARBA00022692"/>
    </source>
</evidence>
<dbReference type="GO" id="GO:0008495">
    <property type="term" value="F:protoheme IX farnesyltransferase activity"/>
    <property type="evidence" value="ECO:0007669"/>
    <property type="project" value="InterPro"/>
</dbReference>
<proteinExistence type="inferred from homology"/>
<accession>A0A382VLV5</accession>
<feature type="non-terminal residue" evidence="12">
    <location>
        <position position="276"/>
    </location>
</feature>
<dbReference type="PANTHER" id="PTHR43448:SF7">
    <property type="entry name" value="4-HYDROXYBENZOATE SOLANESYLTRANSFERASE"/>
    <property type="match status" value="1"/>
</dbReference>
<dbReference type="AlphaFoldDB" id="A0A382VLV5"/>
<feature type="transmembrane region" description="Helical" evidence="11">
    <location>
        <begin position="152"/>
        <end position="171"/>
    </location>
</feature>
<dbReference type="HAMAP" id="MF_00154">
    <property type="entry name" value="CyoE_CtaB"/>
    <property type="match status" value="1"/>
</dbReference>
<feature type="transmembrane region" description="Helical" evidence="11">
    <location>
        <begin position="57"/>
        <end position="77"/>
    </location>
</feature>
<dbReference type="InterPro" id="IPR044878">
    <property type="entry name" value="UbiA_sf"/>
</dbReference>
<evidence type="ECO:0000256" key="10">
    <source>
        <dbReference type="ARBA" id="ARBA00042475"/>
    </source>
</evidence>
<dbReference type="GO" id="GO:0005886">
    <property type="term" value="C:plasma membrane"/>
    <property type="evidence" value="ECO:0007669"/>
    <property type="project" value="UniProtKB-SubCell"/>
</dbReference>
<keyword evidence="8 11" id="KW-0472">Membrane</keyword>
<dbReference type="InterPro" id="IPR000537">
    <property type="entry name" value="UbiA_prenyltransferase"/>
</dbReference>
<comment type="pathway">
    <text evidence="2">Porphyrin-containing compound metabolism; heme O biosynthesis; heme O from protoheme: step 1/1.</text>
</comment>
<evidence type="ECO:0000256" key="1">
    <source>
        <dbReference type="ARBA" id="ARBA00004651"/>
    </source>
</evidence>
<feature type="transmembrane region" description="Helical" evidence="11">
    <location>
        <begin position="32"/>
        <end position="51"/>
    </location>
</feature>
<dbReference type="EMBL" id="UINC01152996">
    <property type="protein sequence ID" value="SVD47463.1"/>
    <property type="molecule type" value="Genomic_DNA"/>
</dbReference>
<keyword evidence="3" id="KW-1003">Cell membrane</keyword>
<evidence type="ECO:0000313" key="12">
    <source>
        <dbReference type="EMBL" id="SVD47463.1"/>
    </source>
</evidence>
<dbReference type="NCBIfam" id="NF003349">
    <property type="entry name" value="PRK04375.1-2"/>
    <property type="match status" value="1"/>
</dbReference>
<gene>
    <name evidence="12" type="ORF">METZ01_LOCUS400317</name>
</gene>
<feature type="transmembrane region" description="Helical" evidence="11">
    <location>
        <begin position="98"/>
        <end position="119"/>
    </location>
</feature>
<dbReference type="InterPro" id="IPR030470">
    <property type="entry name" value="UbiA_prenylTrfase_CS"/>
</dbReference>
<sequence length="276" mass="30901">MTNILIPSKDHKRSNFLLLTIYHYCSLLKPRVMSLVIFTSLVGMLIAPGQLSLLDSFLVILAISIGSGAAGALNMWYEKNTDKLMERTKNRVLPLGLISPNGALSFGIFLSIISIVLLYLSSNLFSAGLLGLTIFYYVFIYTIWLKKITPQNIVIGGAAGAFPPMIGWSAVTGSLSIEIFIVFLLIFLWTPPHFWSLALYKSEDYKKAGIPMMPLVVGNKSTINMIIYYSLSLLVVTLILSFYYSLFFTILGLVLSSIFIYLSMNLRRFIDDQINF</sequence>
<reference evidence="12" key="1">
    <citation type="submission" date="2018-05" db="EMBL/GenBank/DDBJ databases">
        <authorList>
            <person name="Lanie J.A."/>
            <person name="Ng W.-L."/>
            <person name="Kazmierczak K.M."/>
            <person name="Andrzejewski T.M."/>
            <person name="Davidsen T.M."/>
            <person name="Wayne K.J."/>
            <person name="Tettelin H."/>
            <person name="Glass J.I."/>
            <person name="Rusch D."/>
            <person name="Podicherti R."/>
            <person name="Tsui H.-C.T."/>
            <person name="Winkler M.E."/>
        </authorList>
    </citation>
    <scope>NUCLEOTIDE SEQUENCE</scope>
</reference>
<evidence type="ECO:0000256" key="2">
    <source>
        <dbReference type="ARBA" id="ARBA00004919"/>
    </source>
</evidence>
<dbReference type="CDD" id="cd13957">
    <property type="entry name" value="PT_UbiA_Cox10"/>
    <property type="match status" value="1"/>
</dbReference>
<dbReference type="PROSITE" id="PS00943">
    <property type="entry name" value="UBIA"/>
    <property type="match status" value="1"/>
</dbReference>
<dbReference type="Gene3D" id="1.10.357.140">
    <property type="entry name" value="UbiA prenyltransferase"/>
    <property type="match status" value="1"/>
</dbReference>
<keyword evidence="6 11" id="KW-1133">Transmembrane helix</keyword>
<evidence type="ECO:0000256" key="4">
    <source>
        <dbReference type="ARBA" id="ARBA00022679"/>
    </source>
</evidence>
<dbReference type="InterPro" id="IPR006369">
    <property type="entry name" value="Protohaem_IX_farnesylTrfase"/>
</dbReference>
<comment type="subcellular location">
    <subcellularLocation>
        <location evidence="1">Cell membrane</location>
        <topology evidence="1">Multi-pass membrane protein</topology>
    </subcellularLocation>
</comment>
<dbReference type="Pfam" id="PF01040">
    <property type="entry name" value="UbiA"/>
    <property type="match status" value="1"/>
</dbReference>
<evidence type="ECO:0000256" key="8">
    <source>
        <dbReference type="ARBA" id="ARBA00023136"/>
    </source>
</evidence>
<keyword evidence="7" id="KW-0350">Heme biosynthesis</keyword>
<evidence type="ECO:0000256" key="11">
    <source>
        <dbReference type="SAM" id="Phobius"/>
    </source>
</evidence>
<keyword evidence="5 11" id="KW-0812">Transmembrane</keyword>
<evidence type="ECO:0000256" key="3">
    <source>
        <dbReference type="ARBA" id="ARBA00022475"/>
    </source>
</evidence>
<dbReference type="PANTHER" id="PTHR43448">
    <property type="entry name" value="PROTOHEME IX FARNESYLTRANSFERASE, MITOCHONDRIAL"/>
    <property type="match status" value="1"/>
</dbReference>
<feature type="transmembrane region" description="Helical" evidence="11">
    <location>
        <begin position="177"/>
        <end position="200"/>
    </location>
</feature>
<evidence type="ECO:0000256" key="9">
    <source>
        <dbReference type="ARBA" id="ARBA00040810"/>
    </source>
</evidence>
<organism evidence="12">
    <name type="scientific">marine metagenome</name>
    <dbReference type="NCBI Taxonomy" id="408172"/>
    <lineage>
        <taxon>unclassified sequences</taxon>
        <taxon>metagenomes</taxon>
        <taxon>ecological metagenomes</taxon>
    </lineage>
</organism>
<keyword evidence="4" id="KW-0808">Transferase</keyword>
<name>A0A382VLV5_9ZZZZ</name>
<evidence type="ECO:0000256" key="7">
    <source>
        <dbReference type="ARBA" id="ARBA00023133"/>
    </source>
</evidence>